<proteinExistence type="predicted"/>
<feature type="region of interest" description="Disordered" evidence="1">
    <location>
        <begin position="72"/>
        <end position="97"/>
    </location>
</feature>
<protein>
    <submittedName>
        <fullName evidence="2">Uncharacterized protein</fullName>
    </submittedName>
</protein>
<reference evidence="2 3" key="1">
    <citation type="submission" date="2019-03" db="EMBL/GenBank/DDBJ databases">
        <title>First draft genome of Liparis tanakae, snailfish: a comprehensive survey of snailfish specific genes.</title>
        <authorList>
            <person name="Kim W."/>
            <person name="Song I."/>
            <person name="Jeong J.-H."/>
            <person name="Kim D."/>
            <person name="Kim S."/>
            <person name="Ryu S."/>
            <person name="Song J.Y."/>
            <person name="Lee S.K."/>
        </authorList>
    </citation>
    <scope>NUCLEOTIDE SEQUENCE [LARGE SCALE GENOMIC DNA]</scope>
    <source>
        <tissue evidence="2">Muscle</tissue>
    </source>
</reference>
<dbReference type="EMBL" id="SRLO01001775">
    <property type="protein sequence ID" value="TNN35401.1"/>
    <property type="molecule type" value="Genomic_DNA"/>
</dbReference>
<name>A0A4Z2F3Q9_9TELE</name>
<sequence>MTITEKIKRQRLNHVKSSEISIAAIPKQSSHTHPTLTVLILTPRSLLRPRMQRTERLQKEMTITEKIKKPKWNHVKSNEISRKDSTKQSSQTHPTLTVLILTPRSLLRPR</sequence>
<feature type="compositionally biased region" description="Basic and acidic residues" evidence="1">
    <location>
        <begin position="76"/>
        <end position="86"/>
    </location>
</feature>
<dbReference type="Proteomes" id="UP000314294">
    <property type="component" value="Unassembled WGS sequence"/>
</dbReference>
<organism evidence="2 3">
    <name type="scientific">Liparis tanakae</name>
    <name type="common">Tanaka's snailfish</name>
    <dbReference type="NCBI Taxonomy" id="230148"/>
    <lineage>
        <taxon>Eukaryota</taxon>
        <taxon>Metazoa</taxon>
        <taxon>Chordata</taxon>
        <taxon>Craniata</taxon>
        <taxon>Vertebrata</taxon>
        <taxon>Euteleostomi</taxon>
        <taxon>Actinopterygii</taxon>
        <taxon>Neopterygii</taxon>
        <taxon>Teleostei</taxon>
        <taxon>Neoteleostei</taxon>
        <taxon>Acanthomorphata</taxon>
        <taxon>Eupercaria</taxon>
        <taxon>Perciformes</taxon>
        <taxon>Cottioidei</taxon>
        <taxon>Cottales</taxon>
        <taxon>Liparidae</taxon>
        <taxon>Liparis</taxon>
    </lineage>
</organism>
<dbReference type="AlphaFoldDB" id="A0A4Z2F3Q9"/>
<gene>
    <name evidence="2" type="ORF">EYF80_054437</name>
</gene>
<evidence type="ECO:0000313" key="2">
    <source>
        <dbReference type="EMBL" id="TNN35401.1"/>
    </source>
</evidence>
<evidence type="ECO:0000313" key="3">
    <source>
        <dbReference type="Proteomes" id="UP000314294"/>
    </source>
</evidence>
<evidence type="ECO:0000256" key="1">
    <source>
        <dbReference type="SAM" id="MobiDB-lite"/>
    </source>
</evidence>
<keyword evidence="3" id="KW-1185">Reference proteome</keyword>
<accession>A0A4Z2F3Q9</accession>
<comment type="caution">
    <text evidence="2">The sequence shown here is derived from an EMBL/GenBank/DDBJ whole genome shotgun (WGS) entry which is preliminary data.</text>
</comment>